<comment type="catalytic activity">
    <reaction evidence="20">
        <text>L-threonyl-[protein] + ATP = O-phospho-L-threonyl-[protein] + ADP + H(+)</text>
        <dbReference type="Rhea" id="RHEA:46608"/>
        <dbReference type="Rhea" id="RHEA-COMP:11060"/>
        <dbReference type="Rhea" id="RHEA-COMP:11605"/>
        <dbReference type="ChEBI" id="CHEBI:15378"/>
        <dbReference type="ChEBI" id="CHEBI:30013"/>
        <dbReference type="ChEBI" id="CHEBI:30616"/>
        <dbReference type="ChEBI" id="CHEBI:61977"/>
        <dbReference type="ChEBI" id="CHEBI:456216"/>
        <dbReference type="EC" id="2.7.11.1"/>
    </reaction>
</comment>
<evidence type="ECO:0000313" key="29">
    <source>
        <dbReference type="Proteomes" id="UP000007635"/>
    </source>
</evidence>
<evidence type="ECO:0000256" key="10">
    <source>
        <dbReference type="ARBA" id="ARBA00022618"/>
    </source>
</evidence>
<feature type="region of interest" description="Disordered" evidence="26">
    <location>
        <begin position="535"/>
        <end position="568"/>
    </location>
</feature>
<evidence type="ECO:0000256" key="26">
    <source>
        <dbReference type="SAM" id="MobiDB-lite"/>
    </source>
</evidence>
<dbReference type="FunFam" id="3.30.200.20:FF:000247">
    <property type="entry name" value="serine/threonine-protein kinase Nek4 isoform X1"/>
    <property type="match status" value="1"/>
</dbReference>
<keyword evidence="29" id="KW-1185">Reference proteome</keyword>
<keyword evidence="18" id="KW-0966">Cell projection</keyword>
<keyword evidence="11" id="KW-0808">Transferase</keyword>
<evidence type="ECO:0000256" key="24">
    <source>
        <dbReference type="ARBA" id="ARBA00082679"/>
    </source>
</evidence>
<dbReference type="InterPro" id="IPR000719">
    <property type="entry name" value="Prot_kinase_dom"/>
</dbReference>
<dbReference type="GeneTree" id="ENSGT00940000157448"/>
<dbReference type="Gene3D" id="1.10.510.10">
    <property type="entry name" value="Transferase(Phosphotransferase) domain 1"/>
    <property type="match status" value="1"/>
</dbReference>
<reference evidence="28" key="3">
    <citation type="submission" date="2025-09" db="UniProtKB">
        <authorList>
            <consortium name="Ensembl"/>
        </authorList>
    </citation>
    <scope>IDENTIFICATION</scope>
</reference>
<dbReference type="PROSITE" id="PS00107">
    <property type="entry name" value="PROTEIN_KINASE_ATP"/>
    <property type="match status" value="1"/>
</dbReference>
<keyword evidence="7" id="KW-0963">Cytoplasm</keyword>
<dbReference type="InterPro" id="IPR051131">
    <property type="entry name" value="NEK_Ser/Thr_kinase_NIMA"/>
</dbReference>
<evidence type="ECO:0000256" key="16">
    <source>
        <dbReference type="ARBA" id="ARBA00022840"/>
    </source>
</evidence>
<evidence type="ECO:0000256" key="25">
    <source>
        <dbReference type="PROSITE-ProRule" id="PRU10141"/>
    </source>
</evidence>
<evidence type="ECO:0000313" key="28">
    <source>
        <dbReference type="Ensembl" id="ENSGACP00000059546.1"/>
    </source>
</evidence>
<evidence type="ECO:0000256" key="15">
    <source>
        <dbReference type="ARBA" id="ARBA00022777"/>
    </source>
</evidence>
<evidence type="ECO:0000256" key="14">
    <source>
        <dbReference type="ARBA" id="ARBA00022776"/>
    </source>
</evidence>
<evidence type="ECO:0000256" key="2">
    <source>
        <dbReference type="ARBA" id="ARBA00004138"/>
    </source>
</evidence>
<dbReference type="InterPro" id="IPR008271">
    <property type="entry name" value="Ser/Thr_kinase_AS"/>
</dbReference>
<keyword evidence="13 25" id="KW-0547">Nucleotide-binding</keyword>
<evidence type="ECO:0000256" key="13">
    <source>
        <dbReference type="ARBA" id="ARBA00022741"/>
    </source>
</evidence>
<dbReference type="Proteomes" id="UP000007635">
    <property type="component" value="Chromosome XVII"/>
</dbReference>
<dbReference type="Gene3D" id="3.30.200.20">
    <property type="entry name" value="Phosphorylase Kinase, domain 1"/>
    <property type="match status" value="1"/>
</dbReference>
<feature type="region of interest" description="Disordered" evidence="26">
    <location>
        <begin position="384"/>
        <end position="417"/>
    </location>
</feature>
<proteinExistence type="inferred from homology"/>
<sequence length="712" mass="80662">MMNNYIFIRVVGKGSYGEVNLVKHKTDRKQYVIKKLNLTTSSKRERRSAEQEAQLLSQLRHPNIVTYRESWEGDDCQLYIVMGFCEGGDLYHRLKQQKGELLPERQVVEWFVQIAMALQYLHERNILHRDLKTQNIFLTKTNIIKVGDLGIARVLENQNDMASTLIGTPYYMSPELFSNKPYNHKSDVWALGCCVYEMSTLKHAFNAKDMNSLVYRIVEGKLPQMPSRYDLQLGELIKCMLCRRPEDRPDVKLILRQPYIKQQIAMFLEATKEKTAKSRKKAVGGSGDCRATSPVKRDHVFSLNLQKEDKTHEHRVWDGFKDDTPVQTPQPPKSSSADALKASIASLTTISNINVQLQEEKDPMKGQVQESQSVVLHQHVGHEPMTHTVYKESRGRRKPDTSLPPSPVKHPLKSVSGVGRWGADERRESNGLLDINPQATASPGDTFSLDGEKPMSDVGGKGDTMELLKEADMQNPKLGVGSELAFFNVERRSAHKSNVDHIEMVVEVNMESDTVTLLKGALTQHLGCVSLKEDKLPDQRSDEDECSSSTSSTERSEGDCKERKTESRDIQDLVHMMTQTLNMDIGDCVGEVDKDRFGSTAVPEFKLNRKYRDTLVLHGKARGEAENLSLREAPICSTSGPAKIRRAIEHLRTDVVKGLGVKLLDRVLEIMEVEDDTKRELCLRDQMGDEKYQAYAVMVRQLKFFEDISVNV</sequence>
<keyword evidence="15" id="KW-0418">Kinase</keyword>
<accession>A0AAQ4R788</accession>
<protein>
    <recommendedName>
        <fullName evidence="22">Serine/threonine-protein kinase Nek4</fullName>
        <ecNumber evidence="5">2.7.11.1</ecNumber>
    </recommendedName>
    <alternativeName>
        <fullName evidence="24">Never in mitosis A-related kinase 4</fullName>
    </alternativeName>
    <alternativeName>
        <fullName evidence="23">Serine/threonine-protein kinase 2</fullName>
    </alternativeName>
</protein>
<comment type="subcellular location">
    <subcellularLocation>
        <location evidence="2">Cell projection</location>
        <location evidence="2">Cilium</location>
    </subcellularLocation>
    <subcellularLocation>
        <location evidence="3">Cytoplasm</location>
    </subcellularLocation>
</comment>
<keyword evidence="10" id="KW-0132">Cell division</keyword>
<reference evidence="28" key="2">
    <citation type="submission" date="2025-08" db="UniProtKB">
        <authorList>
            <consortium name="Ensembl"/>
        </authorList>
    </citation>
    <scope>IDENTIFICATION</scope>
</reference>
<keyword evidence="17" id="KW-0460">Magnesium</keyword>
<evidence type="ECO:0000256" key="11">
    <source>
        <dbReference type="ARBA" id="ARBA00022679"/>
    </source>
</evidence>
<evidence type="ECO:0000259" key="27">
    <source>
        <dbReference type="PROSITE" id="PS50011"/>
    </source>
</evidence>
<evidence type="ECO:0000256" key="17">
    <source>
        <dbReference type="ARBA" id="ARBA00022842"/>
    </source>
</evidence>
<dbReference type="GO" id="GO:0005737">
    <property type="term" value="C:cytoplasm"/>
    <property type="evidence" value="ECO:0007669"/>
    <property type="project" value="UniProtKB-SubCell"/>
</dbReference>
<feature type="domain" description="Protein kinase" evidence="27">
    <location>
        <begin position="5"/>
        <end position="260"/>
    </location>
</feature>
<dbReference type="Pfam" id="PF00069">
    <property type="entry name" value="Pkinase"/>
    <property type="match status" value="1"/>
</dbReference>
<dbReference type="SMART" id="SM00220">
    <property type="entry name" value="S_TKc"/>
    <property type="match status" value="1"/>
</dbReference>
<dbReference type="PROSITE" id="PS50011">
    <property type="entry name" value="PROTEIN_KINASE_DOM"/>
    <property type="match status" value="1"/>
</dbReference>
<evidence type="ECO:0000256" key="9">
    <source>
        <dbReference type="ARBA" id="ARBA00022553"/>
    </source>
</evidence>
<evidence type="ECO:0000256" key="8">
    <source>
        <dbReference type="ARBA" id="ARBA00022527"/>
    </source>
</evidence>
<keyword evidence="16 25" id="KW-0067">ATP-binding</keyword>
<evidence type="ECO:0000256" key="7">
    <source>
        <dbReference type="ARBA" id="ARBA00022490"/>
    </source>
</evidence>
<dbReference type="GO" id="GO:0005929">
    <property type="term" value="C:cilium"/>
    <property type="evidence" value="ECO:0007669"/>
    <property type="project" value="UniProtKB-SubCell"/>
</dbReference>
<dbReference type="SUPFAM" id="SSF56112">
    <property type="entry name" value="Protein kinase-like (PK-like)"/>
    <property type="match status" value="1"/>
</dbReference>
<evidence type="ECO:0000256" key="21">
    <source>
        <dbReference type="ARBA" id="ARBA00048679"/>
    </source>
</evidence>
<dbReference type="Ensembl" id="ENSGACT00000076997.1">
    <property type="protein sequence ID" value="ENSGACP00000059546.1"/>
    <property type="gene ID" value="ENSGACG00000000316.2"/>
</dbReference>
<dbReference type="FunFam" id="1.10.510.10:FF:000219">
    <property type="entry name" value="Putative serine/threonine-protein kinase Nek4"/>
    <property type="match status" value="1"/>
</dbReference>
<evidence type="ECO:0000256" key="22">
    <source>
        <dbReference type="ARBA" id="ARBA00067731"/>
    </source>
</evidence>
<name>A0AAQ4R788_GASAC</name>
<dbReference type="GO" id="GO:0046872">
    <property type="term" value="F:metal ion binding"/>
    <property type="evidence" value="ECO:0007669"/>
    <property type="project" value="UniProtKB-KW"/>
</dbReference>
<comment type="cofactor">
    <cofactor evidence="1">
        <name>Mn(2+)</name>
        <dbReference type="ChEBI" id="CHEBI:29035"/>
    </cofactor>
</comment>
<evidence type="ECO:0000256" key="18">
    <source>
        <dbReference type="ARBA" id="ARBA00023273"/>
    </source>
</evidence>
<dbReference type="GO" id="GO:0051301">
    <property type="term" value="P:cell division"/>
    <property type="evidence" value="ECO:0007669"/>
    <property type="project" value="UniProtKB-KW"/>
</dbReference>
<comment type="similarity">
    <text evidence="4">Belongs to the protein kinase superfamily. NEK Ser/Thr protein kinase family. NIMA subfamily.</text>
</comment>
<dbReference type="GO" id="GO:0004674">
    <property type="term" value="F:protein serine/threonine kinase activity"/>
    <property type="evidence" value="ECO:0007669"/>
    <property type="project" value="UniProtKB-KW"/>
</dbReference>
<keyword evidence="12" id="KW-0479">Metal-binding</keyword>
<dbReference type="PANTHER" id="PTHR44899:SF7">
    <property type="entry name" value="NIMA-RELATED KINASE"/>
    <property type="match status" value="1"/>
</dbReference>
<dbReference type="PROSITE" id="PS00108">
    <property type="entry name" value="PROTEIN_KINASE_ST"/>
    <property type="match status" value="1"/>
</dbReference>
<dbReference type="PANTHER" id="PTHR44899">
    <property type="entry name" value="CAMK FAMILY PROTEIN KINASE"/>
    <property type="match status" value="1"/>
</dbReference>
<keyword evidence="9" id="KW-0597">Phosphoprotein</keyword>
<keyword evidence="19" id="KW-0131">Cell cycle</keyword>
<dbReference type="GO" id="GO:0005524">
    <property type="term" value="F:ATP binding"/>
    <property type="evidence" value="ECO:0007669"/>
    <property type="project" value="UniProtKB-UniRule"/>
</dbReference>
<feature type="binding site" evidence="25">
    <location>
        <position position="35"/>
    </location>
    <ligand>
        <name>ATP</name>
        <dbReference type="ChEBI" id="CHEBI:30616"/>
    </ligand>
</feature>
<keyword evidence="8" id="KW-0723">Serine/threonine-protein kinase</keyword>
<dbReference type="AlphaFoldDB" id="A0AAQ4R788"/>
<keyword evidence="6" id="KW-0488">Methylation</keyword>
<evidence type="ECO:0000256" key="23">
    <source>
        <dbReference type="ARBA" id="ARBA00080102"/>
    </source>
</evidence>
<dbReference type="InterPro" id="IPR017441">
    <property type="entry name" value="Protein_kinase_ATP_BS"/>
</dbReference>
<evidence type="ECO:0000256" key="19">
    <source>
        <dbReference type="ARBA" id="ARBA00023306"/>
    </source>
</evidence>
<evidence type="ECO:0000256" key="3">
    <source>
        <dbReference type="ARBA" id="ARBA00004496"/>
    </source>
</evidence>
<evidence type="ECO:0000256" key="5">
    <source>
        <dbReference type="ARBA" id="ARBA00012513"/>
    </source>
</evidence>
<dbReference type="EC" id="2.7.11.1" evidence="5"/>
<organism evidence="28 29">
    <name type="scientific">Gasterosteus aculeatus aculeatus</name>
    <name type="common">three-spined stickleback</name>
    <dbReference type="NCBI Taxonomy" id="481459"/>
    <lineage>
        <taxon>Eukaryota</taxon>
        <taxon>Metazoa</taxon>
        <taxon>Chordata</taxon>
        <taxon>Craniata</taxon>
        <taxon>Vertebrata</taxon>
        <taxon>Euteleostomi</taxon>
        <taxon>Actinopterygii</taxon>
        <taxon>Neopterygii</taxon>
        <taxon>Teleostei</taxon>
        <taxon>Neoteleostei</taxon>
        <taxon>Acanthomorphata</taxon>
        <taxon>Eupercaria</taxon>
        <taxon>Perciformes</taxon>
        <taxon>Cottioidei</taxon>
        <taxon>Gasterosteales</taxon>
        <taxon>Gasterosteidae</taxon>
        <taxon>Gasterosteus</taxon>
    </lineage>
</organism>
<comment type="catalytic activity">
    <reaction evidence="21">
        <text>L-seryl-[protein] + ATP = O-phospho-L-seryl-[protein] + ADP + H(+)</text>
        <dbReference type="Rhea" id="RHEA:17989"/>
        <dbReference type="Rhea" id="RHEA-COMP:9863"/>
        <dbReference type="Rhea" id="RHEA-COMP:11604"/>
        <dbReference type="ChEBI" id="CHEBI:15378"/>
        <dbReference type="ChEBI" id="CHEBI:29999"/>
        <dbReference type="ChEBI" id="CHEBI:30616"/>
        <dbReference type="ChEBI" id="CHEBI:83421"/>
        <dbReference type="ChEBI" id="CHEBI:456216"/>
        <dbReference type="EC" id="2.7.11.1"/>
    </reaction>
</comment>
<evidence type="ECO:0000256" key="6">
    <source>
        <dbReference type="ARBA" id="ARBA00022481"/>
    </source>
</evidence>
<evidence type="ECO:0000256" key="12">
    <source>
        <dbReference type="ARBA" id="ARBA00022723"/>
    </source>
</evidence>
<dbReference type="InterPro" id="IPR011009">
    <property type="entry name" value="Kinase-like_dom_sf"/>
</dbReference>
<evidence type="ECO:0000256" key="4">
    <source>
        <dbReference type="ARBA" id="ARBA00010886"/>
    </source>
</evidence>
<reference evidence="28 29" key="1">
    <citation type="journal article" date="2021" name="G3 (Bethesda)">
        <title>Improved contiguity of the threespine stickleback genome using long-read sequencing.</title>
        <authorList>
            <person name="Nath S."/>
            <person name="Shaw D.E."/>
            <person name="White M.A."/>
        </authorList>
    </citation>
    <scope>NUCLEOTIDE SEQUENCE [LARGE SCALE GENOMIC DNA]</scope>
    <source>
        <strain evidence="28 29">Lake Benthic</strain>
    </source>
</reference>
<evidence type="ECO:0000256" key="20">
    <source>
        <dbReference type="ARBA" id="ARBA00047899"/>
    </source>
</evidence>
<evidence type="ECO:0000256" key="1">
    <source>
        <dbReference type="ARBA" id="ARBA00001936"/>
    </source>
</evidence>
<dbReference type="CDD" id="cd08223">
    <property type="entry name" value="STKc_Nek4"/>
    <property type="match status" value="1"/>
</dbReference>
<feature type="compositionally biased region" description="Basic and acidic residues" evidence="26">
    <location>
        <begin position="554"/>
        <end position="568"/>
    </location>
</feature>
<feature type="compositionally biased region" description="Basic and acidic residues" evidence="26">
    <location>
        <begin position="384"/>
        <end position="393"/>
    </location>
</feature>
<keyword evidence="14" id="KW-0498">Mitosis</keyword>
<feature type="region of interest" description="Disordered" evidence="26">
    <location>
        <begin position="319"/>
        <end position="339"/>
    </location>
</feature>